<dbReference type="Pfam" id="PF00596">
    <property type="entry name" value="Aldolase_II"/>
    <property type="match status" value="1"/>
</dbReference>
<dbReference type="PANTHER" id="PTHR22789:SF8">
    <property type="entry name" value="L-RIBULOSE-5-PHOSPHATE 4-EPIMERASE SGBE"/>
    <property type="match status" value="1"/>
</dbReference>
<dbReference type="PANTHER" id="PTHR22789">
    <property type="entry name" value="FUCULOSE PHOSPHATE ALDOLASE"/>
    <property type="match status" value="1"/>
</dbReference>
<dbReference type="GO" id="GO:0016832">
    <property type="term" value="F:aldehyde-lyase activity"/>
    <property type="evidence" value="ECO:0007669"/>
    <property type="project" value="TreeGrafter"/>
</dbReference>
<evidence type="ECO:0000256" key="3">
    <source>
        <dbReference type="ARBA" id="ARBA00010037"/>
    </source>
</evidence>
<dbReference type="NCBIfam" id="NF009003">
    <property type="entry name" value="PRK12348.1"/>
    <property type="match status" value="1"/>
</dbReference>
<dbReference type="GO" id="GO:0046872">
    <property type="term" value="F:metal ion binding"/>
    <property type="evidence" value="ECO:0007669"/>
    <property type="project" value="UniProtKB-KW"/>
</dbReference>
<dbReference type="SMART" id="SM01007">
    <property type="entry name" value="Aldolase_II"/>
    <property type="match status" value="1"/>
</dbReference>
<comment type="similarity">
    <text evidence="3">Belongs to the aldolase class II family. AraD/FucA subfamily.</text>
</comment>
<dbReference type="FunFam" id="3.40.225.10:FF:000001">
    <property type="entry name" value="L-ribulose-5-phosphate 4-epimerase UlaF"/>
    <property type="match status" value="1"/>
</dbReference>
<comment type="catalytic activity">
    <reaction evidence="1">
        <text>L-ribulose 5-phosphate = D-xylulose 5-phosphate</text>
        <dbReference type="Rhea" id="RHEA:22368"/>
        <dbReference type="ChEBI" id="CHEBI:57737"/>
        <dbReference type="ChEBI" id="CHEBI:58226"/>
        <dbReference type="EC" id="5.1.3.4"/>
    </reaction>
</comment>
<dbReference type="Gene3D" id="3.40.225.10">
    <property type="entry name" value="Class II aldolase/adducin N-terminal domain"/>
    <property type="match status" value="1"/>
</dbReference>
<dbReference type="AlphaFoldDB" id="A0A969PRW4"/>
<evidence type="ECO:0000256" key="12">
    <source>
        <dbReference type="ARBA" id="ARBA00060520"/>
    </source>
</evidence>
<evidence type="ECO:0000256" key="2">
    <source>
        <dbReference type="ARBA" id="ARBA00001947"/>
    </source>
</evidence>
<evidence type="ECO:0000256" key="6">
    <source>
        <dbReference type="ARBA" id="ARBA00022833"/>
    </source>
</evidence>
<dbReference type="EC" id="5.1.3.4" evidence="4"/>
<evidence type="ECO:0000256" key="13">
    <source>
        <dbReference type="ARBA" id="ARBA00074961"/>
    </source>
</evidence>
<evidence type="ECO:0000256" key="5">
    <source>
        <dbReference type="ARBA" id="ARBA00022723"/>
    </source>
</evidence>
<keyword evidence="16" id="KW-1185">Reference proteome</keyword>
<accession>A0A969PRW4</accession>
<evidence type="ECO:0000256" key="11">
    <source>
        <dbReference type="ARBA" id="ARBA00053542"/>
    </source>
</evidence>
<evidence type="ECO:0000313" key="15">
    <source>
        <dbReference type="EMBL" id="NJP36843.1"/>
    </source>
</evidence>
<evidence type="ECO:0000313" key="16">
    <source>
        <dbReference type="Proteomes" id="UP000752012"/>
    </source>
</evidence>
<organism evidence="15 16">
    <name type="scientific">Alkalicoccus luteus</name>
    <dbReference type="NCBI Taxonomy" id="1237094"/>
    <lineage>
        <taxon>Bacteria</taxon>
        <taxon>Bacillati</taxon>
        <taxon>Bacillota</taxon>
        <taxon>Bacilli</taxon>
        <taxon>Bacillales</taxon>
        <taxon>Bacillaceae</taxon>
        <taxon>Alkalicoccus</taxon>
    </lineage>
</organism>
<dbReference type="GO" id="GO:0019568">
    <property type="term" value="P:arabinose catabolic process"/>
    <property type="evidence" value="ECO:0007669"/>
    <property type="project" value="UniProtKB-KW"/>
</dbReference>
<dbReference type="EMBL" id="JAATHJ010000004">
    <property type="protein sequence ID" value="NJP36843.1"/>
    <property type="molecule type" value="Genomic_DNA"/>
</dbReference>
<evidence type="ECO:0000256" key="4">
    <source>
        <dbReference type="ARBA" id="ARBA00013186"/>
    </source>
</evidence>
<dbReference type="NCBIfam" id="NF006047">
    <property type="entry name" value="PRK08193.1"/>
    <property type="match status" value="1"/>
</dbReference>
<keyword evidence="5" id="KW-0479">Metal-binding</keyword>
<evidence type="ECO:0000256" key="10">
    <source>
        <dbReference type="ARBA" id="ARBA00032206"/>
    </source>
</evidence>
<dbReference type="GO" id="GO:0005829">
    <property type="term" value="C:cytosol"/>
    <property type="evidence" value="ECO:0007669"/>
    <property type="project" value="TreeGrafter"/>
</dbReference>
<keyword evidence="9" id="KW-0119">Carbohydrate metabolism</keyword>
<evidence type="ECO:0000256" key="8">
    <source>
        <dbReference type="ARBA" id="ARBA00023235"/>
    </source>
</evidence>
<gene>
    <name evidence="15" type="ORF">HCN83_04505</name>
</gene>
<evidence type="ECO:0000259" key="14">
    <source>
        <dbReference type="SMART" id="SM01007"/>
    </source>
</evidence>
<keyword evidence="8" id="KW-0413">Isomerase</keyword>
<comment type="cofactor">
    <cofactor evidence="2">
        <name>Zn(2+)</name>
        <dbReference type="ChEBI" id="CHEBI:29105"/>
    </cofactor>
</comment>
<dbReference type="InterPro" id="IPR001303">
    <property type="entry name" value="Aldolase_II/adducin_N"/>
</dbReference>
<name>A0A969PRW4_9BACI</name>
<evidence type="ECO:0000256" key="7">
    <source>
        <dbReference type="ARBA" id="ARBA00022935"/>
    </source>
</evidence>
<comment type="caution">
    <text evidence="15">The sequence shown here is derived from an EMBL/GenBank/DDBJ whole genome shotgun (WGS) entry which is preliminary data.</text>
</comment>
<comment type="pathway">
    <text evidence="12">Carbohydrate degradation; L-arabinose degradation via L-ribulose; D-xylulose 5-phosphate from L-arabinose (bacterial route): step 3/3.</text>
</comment>
<dbReference type="GO" id="GO:0008742">
    <property type="term" value="F:L-ribulose-phosphate 4-epimerase activity"/>
    <property type="evidence" value="ECO:0007669"/>
    <property type="project" value="UniProtKB-EC"/>
</dbReference>
<proteinExistence type="inferred from homology"/>
<comment type="function">
    <text evidence="11">Involved in the degradation of L-arabinose. Catalyzes the interconversion of L-ribulose 5-phosphate (LRu5P) and D-xylulose 5-phosphate (D-Xu5P) via a retroaldol/aldol mechanism (carbon-carbon bond cleavage analogous to a class II aldolase reaction).</text>
</comment>
<dbReference type="Proteomes" id="UP000752012">
    <property type="component" value="Unassembled WGS sequence"/>
</dbReference>
<feature type="domain" description="Class II aldolase/adducin N-terminal" evidence="14">
    <location>
        <begin position="7"/>
        <end position="197"/>
    </location>
</feature>
<protein>
    <recommendedName>
        <fullName evidence="13">L-ribulose-5-phosphate 4-epimerase</fullName>
        <ecNumber evidence="4">5.1.3.4</ecNumber>
    </recommendedName>
    <alternativeName>
        <fullName evidence="10">Phosphoribulose isomerase</fullName>
    </alternativeName>
</protein>
<evidence type="ECO:0000256" key="9">
    <source>
        <dbReference type="ARBA" id="ARBA00023277"/>
    </source>
</evidence>
<dbReference type="SUPFAM" id="SSF53639">
    <property type="entry name" value="AraD/HMP-PK domain-like"/>
    <property type="match status" value="1"/>
</dbReference>
<reference evidence="15 16" key="1">
    <citation type="submission" date="2020-03" db="EMBL/GenBank/DDBJ databases">
        <title>Assessment of the enzymatic potential of alkaline-tolerant lipase obtained from Bacillus luteus H11 (technogenic soil) for the bioremediation of saline soils contaminated with petroleum substances.</title>
        <authorList>
            <person name="Kalwasinska A."/>
        </authorList>
    </citation>
    <scope>NUCLEOTIDE SEQUENCE [LARGE SCALE GENOMIC DNA]</scope>
    <source>
        <strain evidence="15 16">H11</strain>
    </source>
</reference>
<sequence length="237" mass="25905">MLEQLKQEVLEANLALPRYDLVTFTWGNASGFDEESKLMVIKPSGVSYDELTAEKMVVVDLNGHTIEGELRPSSDTPTHLELYRRFTGIAGIVHTHSPWATSWSQAGLELPVFGTTHADYFNGAVPCTRPMTTAEISGDYELETGNVIAETFETKQLSPLEVPAVFVHGHAPFTWGASPADAVYHAVVLEETAKMGSRTRALQPSASGISSALLDKHFSRKHGSHAYYGQAGKEESR</sequence>
<keyword evidence="6" id="KW-0862">Zinc</keyword>
<evidence type="ECO:0000256" key="1">
    <source>
        <dbReference type="ARBA" id="ARBA00001726"/>
    </source>
</evidence>
<dbReference type="RefSeq" id="WP_168005130.1">
    <property type="nucleotide sequence ID" value="NZ_JAATHJ010000004.1"/>
</dbReference>
<dbReference type="InterPro" id="IPR036409">
    <property type="entry name" value="Aldolase_II/adducin_N_sf"/>
</dbReference>
<keyword evidence="7" id="KW-0054">Arabinose catabolism</keyword>
<dbReference type="InterPro" id="IPR050197">
    <property type="entry name" value="Aldolase_class_II_sugar_metab"/>
</dbReference>